<proteinExistence type="predicted"/>
<evidence type="ECO:0000313" key="2">
    <source>
        <dbReference type="Proteomes" id="UP000823630"/>
    </source>
</evidence>
<reference evidence="1" key="1">
    <citation type="submission" date="2020-10" db="EMBL/GenBank/DDBJ databases">
        <authorList>
            <person name="Gilroy R."/>
        </authorList>
    </citation>
    <scope>NUCLEOTIDE SEQUENCE</scope>
    <source>
        <strain evidence="1">8207</strain>
    </source>
</reference>
<evidence type="ECO:0000313" key="1">
    <source>
        <dbReference type="EMBL" id="MBO8425279.1"/>
    </source>
</evidence>
<comment type="caution">
    <text evidence="1">The sequence shown here is derived from an EMBL/GenBank/DDBJ whole genome shotgun (WGS) entry which is preliminary data.</text>
</comment>
<organism evidence="1 2">
    <name type="scientific">Candidatus Enterousia avistercoris</name>
    <dbReference type="NCBI Taxonomy" id="2840788"/>
    <lineage>
        <taxon>Bacteria</taxon>
        <taxon>Pseudomonadati</taxon>
        <taxon>Pseudomonadota</taxon>
        <taxon>Alphaproteobacteria</taxon>
        <taxon>Candidatus Enterousia</taxon>
    </lineage>
</organism>
<accession>A0A9D9DHC1</accession>
<reference evidence="1" key="2">
    <citation type="journal article" date="2021" name="PeerJ">
        <title>Extensive microbial diversity within the chicken gut microbiome revealed by metagenomics and culture.</title>
        <authorList>
            <person name="Gilroy R."/>
            <person name="Ravi A."/>
            <person name="Getino M."/>
            <person name="Pursley I."/>
            <person name="Horton D.L."/>
            <person name="Alikhan N.F."/>
            <person name="Baker D."/>
            <person name="Gharbi K."/>
            <person name="Hall N."/>
            <person name="Watson M."/>
            <person name="Adriaenssens E.M."/>
            <person name="Foster-Nyarko E."/>
            <person name="Jarju S."/>
            <person name="Secka A."/>
            <person name="Antonio M."/>
            <person name="Oren A."/>
            <person name="Chaudhuri R.R."/>
            <person name="La Ragione R."/>
            <person name="Hildebrand F."/>
            <person name="Pallen M.J."/>
        </authorList>
    </citation>
    <scope>NUCLEOTIDE SEQUENCE</scope>
    <source>
        <strain evidence="1">8207</strain>
    </source>
</reference>
<dbReference type="AlphaFoldDB" id="A0A9D9DHC1"/>
<dbReference type="Proteomes" id="UP000823630">
    <property type="component" value="Unassembled WGS sequence"/>
</dbReference>
<sequence>MMYKKSNVVVGLTTVNTEMLQISVPALGRLRQKFTLVIYNDNPMVALSRRQIRKLGYCGDLQIINGTENIGTARARMAVVDAAIDAGIRPEWIIFCDDDDMLVDLSVPDVSNDNFAVIQNAIVIRHRICDLLRAMDNATDMDADGENIELARPNVGFAGTLMRWHVVRAMFDEMRKIIDAIQKIDDGLEWRAPVDAMMWSFMNIFAKHENPNAVPIYMDKINYVKNKIDTPRIKYGKLAMPLRNPEEHWRRVISRYNAVMNATLDAAALRGDD</sequence>
<protein>
    <submittedName>
        <fullName evidence="1">Uncharacterized protein</fullName>
    </submittedName>
</protein>
<dbReference type="InterPro" id="IPR029044">
    <property type="entry name" value="Nucleotide-diphossugar_trans"/>
</dbReference>
<name>A0A9D9DHC1_9PROT</name>
<dbReference type="SUPFAM" id="SSF53448">
    <property type="entry name" value="Nucleotide-diphospho-sugar transferases"/>
    <property type="match status" value="1"/>
</dbReference>
<gene>
    <name evidence="1" type="ORF">IAC69_02235</name>
</gene>
<dbReference type="EMBL" id="JADINC010000032">
    <property type="protein sequence ID" value="MBO8425279.1"/>
    <property type="molecule type" value="Genomic_DNA"/>
</dbReference>